<protein>
    <submittedName>
        <fullName evidence="2">Uncharacterized protein</fullName>
    </submittedName>
</protein>
<keyword evidence="3" id="KW-1185">Reference proteome</keyword>
<evidence type="ECO:0000256" key="1">
    <source>
        <dbReference type="SAM" id="MobiDB-lite"/>
    </source>
</evidence>
<accession>A0A176WIV0</accession>
<gene>
    <name evidence="2" type="ORF">AXG93_4893s1000</name>
</gene>
<feature type="compositionally biased region" description="Basic and acidic residues" evidence="1">
    <location>
        <begin position="183"/>
        <end position="197"/>
    </location>
</feature>
<feature type="region of interest" description="Disordered" evidence="1">
    <location>
        <begin position="137"/>
        <end position="198"/>
    </location>
</feature>
<organism evidence="2 3">
    <name type="scientific">Marchantia polymorpha subsp. ruderalis</name>
    <dbReference type="NCBI Taxonomy" id="1480154"/>
    <lineage>
        <taxon>Eukaryota</taxon>
        <taxon>Viridiplantae</taxon>
        <taxon>Streptophyta</taxon>
        <taxon>Embryophyta</taxon>
        <taxon>Marchantiophyta</taxon>
        <taxon>Marchantiopsida</taxon>
        <taxon>Marchantiidae</taxon>
        <taxon>Marchantiales</taxon>
        <taxon>Marchantiaceae</taxon>
        <taxon>Marchantia</taxon>
    </lineage>
</organism>
<feature type="compositionally biased region" description="Basic and acidic residues" evidence="1">
    <location>
        <begin position="159"/>
        <end position="173"/>
    </location>
</feature>
<dbReference type="AlphaFoldDB" id="A0A176WIV0"/>
<evidence type="ECO:0000313" key="3">
    <source>
        <dbReference type="Proteomes" id="UP000077202"/>
    </source>
</evidence>
<sequence length="221" mass="25009">MLRGERIHCVRIFWTATRQRIGVLPGGSTNYLSPFLINFYRELNEEAVEREREVPVAKDLRICAVPSVGIRRKVPLKKPAEVLTVSSDTEEDPVALEKVAERVVEGASITSVQRGKYAGTINNGSFVEQVRNRTRAKVATTSAPAAKERQLQETGAKYEVPRKRLAEEVEKRRNMTRRRKASRGKEGSDNEDYECKEGPYNGDCGYKKVRQRTLGTWVAEI</sequence>
<dbReference type="Proteomes" id="UP000077202">
    <property type="component" value="Unassembled WGS sequence"/>
</dbReference>
<reference evidence="2" key="1">
    <citation type="submission" date="2016-03" db="EMBL/GenBank/DDBJ databases">
        <title>Mechanisms controlling the formation of the plant cell surface in tip-growing cells are functionally conserved among land plants.</title>
        <authorList>
            <person name="Honkanen S."/>
            <person name="Jones V.A."/>
            <person name="Morieri G."/>
            <person name="Champion C."/>
            <person name="Hetherington A.J."/>
            <person name="Kelly S."/>
            <person name="Saint-Marcoux D."/>
            <person name="Proust H."/>
            <person name="Prescott H."/>
            <person name="Dolan L."/>
        </authorList>
    </citation>
    <scope>NUCLEOTIDE SEQUENCE [LARGE SCALE GENOMIC DNA]</scope>
    <source>
        <tissue evidence="2">Whole gametophyte</tissue>
    </source>
</reference>
<comment type="caution">
    <text evidence="2">The sequence shown here is derived from an EMBL/GenBank/DDBJ whole genome shotgun (WGS) entry which is preliminary data.</text>
</comment>
<proteinExistence type="predicted"/>
<name>A0A176WIV0_MARPO</name>
<evidence type="ECO:0000313" key="2">
    <source>
        <dbReference type="EMBL" id="OAE32794.1"/>
    </source>
</evidence>
<dbReference type="EMBL" id="LVLJ01000730">
    <property type="protein sequence ID" value="OAE32794.1"/>
    <property type="molecule type" value="Genomic_DNA"/>
</dbReference>